<organism evidence="8 9">
    <name type="scientific">Marchantia polymorpha subsp. ruderalis</name>
    <dbReference type="NCBI Taxonomy" id="1480154"/>
    <lineage>
        <taxon>Eukaryota</taxon>
        <taxon>Viridiplantae</taxon>
        <taxon>Streptophyta</taxon>
        <taxon>Embryophyta</taxon>
        <taxon>Marchantiophyta</taxon>
        <taxon>Marchantiopsida</taxon>
        <taxon>Marchantiidae</taxon>
        <taxon>Marchantiales</taxon>
        <taxon>Marchantiaceae</taxon>
        <taxon>Marchantia</taxon>
    </lineage>
</organism>
<dbReference type="AlphaFoldDB" id="A0A176VP22"/>
<gene>
    <name evidence="8" type="ORF">AXG93_1175s1540</name>
</gene>
<keyword evidence="3 7" id="KW-0812">Transmembrane</keyword>
<evidence type="ECO:0000256" key="4">
    <source>
        <dbReference type="ARBA" id="ARBA00022989"/>
    </source>
</evidence>
<name>A0A176VP22_MARPO</name>
<dbReference type="GO" id="GO:0005737">
    <property type="term" value="C:cytoplasm"/>
    <property type="evidence" value="ECO:0007669"/>
    <property type="project" value="UniProtKB-ARBA"/>
</dbReference>
<dbReference type="GO" id="GO:0010256">
    <property type="term" value="P:endomembrane system organization"/>
    <property type="evidence" value="ECO:0007669"/>
    <property type="project" value="TreeGrafter"/>
</dbReference>
<proteinExistence type="inferred from homology"/>
<dbReference type="InterPro" id="IPR007770">
    <property type="entry name" value="DMP"/>
</dbReference>
<evidence type="ECO:0000313" key="8">
    <source>
        <dbReference type="EMBL" id="OAE22143.1"/>
    </source>
</evidence>
<evidence type="ECO:0000256" key="7">
    <source>
        <dbReference type="SAM" id="Phobius"/>
    </source>
</evidence>
<evidence type="ECO:0000256" key="2">
    <source>
        <dbReference type="ARBA" id="ARBA00008707"/>
    </source>
</evidence>
<feature type="compositionally biased region" description="Low complexity" evidence="6">
    <location>
        <begin position="322"/>
        <end position="336"/>
    </location>
</feature>
<evidence type="ECO:0000256" key="6">
    <source>
        <dbReference type="SAM" id="MobiDB-lite"/>
    </source>
</evidence>
<dbReference type="Pfam" id="PF05078">
    <property type="entry name" value="DUF679"/>
    <property type="match status" value="1"/>
</dbReference>
<protein>
    <submittedName>
        <fullName evidence="8">Uncharacterized protein</fullName>
    </submittedName>
</protein>
<evidence type="ECO:0000256" key="1">
    <source>
        <dbReference type="ARBA" id="ARBA00004141"/>
    </source>
</evidence>
<evidence type="ECO:0000256" key="5">
    <source>
        <dbReference type="ARBA" id="ARBA00023136"/>
    </source>
</evidence>
<feature type="transmembrane region" description="Helical" evidence="7">
    <location>
        <begin position="260"/>
        <end position="278"/>
    </location>
</feature>
<feature type="transmembrane region" description="Helical" evidence="7">
    <location>
        <begin position="153"/>
        <end position="171"/>
    </location>
</feature>
<dbReference type="Proteomes" id="UP000077202">
    <property type="component" value="Unassembled WGS sequence"/>
</dbReference>
<comment type="subcellular location">
    <subcellularLocation>
        <location evidence="1">Membrane</location>
        <topology evidence="1">Multi-pass membrane protein</topology>
    </subcellularLocation>
</comment>
<dbReference type="EMBL" id="LVLJ01003272">
    <property type="protein sequence ID" value="OAE22143.1"/>
    <property type="molecule type" value="Genomic_DNA"/>
</dbReference>
<feature type="region of interest" description="Disordered" evidence="6">
    <location>
        <begin position="316"/>
        <end position="346"/>
    </location>
</feature>
<dbReference type="PANTHER" id="PTHR31621:SF66">
    <property type="entry name" value="PROTEIN DMP2"/>
    <property type="match status" value="1"/>
</dbReference>
<feature type="transmembrane region" description="Helical" evidence="7">
    <location>
        <begin position="228"/>
        <end position="248"/>
    </location>
</feature>
<keyword evidence="9" id="KW-1185">Reference proteome</keyword>
<keyword evidence="4 7" id="KW-1133">Transmembrane helix</keyword>
<evidence type="ECO:0000256" key="3">
    <source>
        <dbReference type="ARBA" id="ARBA00022692"/>
    </source>
</evidence>
<dbReference type="PANTHER" id="PTHR31621">
    <property type="entry name" value="PROTEIN DMP3"/>
    <property type="match status" value="1"/>
</dbReference>
<comment type="caution">
    <text evidence="8">The sequence shown here is derived from an EMBL/GenBank/DDBJ whole genome shotgun (WGS) entry which is preliminary data.</text>
</comment>
<dbReference type="GO" id="GO:0016020">
    <property type="term" value="C:membrane"/>
    <property type="evidence" value="ECO:0007669"/>
    <property type="project" value="UniProtKB-SubCell"/>
</dbReference>
<evidence type="ECO:0000313" key="9">
    <source>
        <dbReference type="Proteomes" id="UP000077202"/>
    </source>
</evidence>
<comment type="similarity">
    <text evidence="2">Belongs to the plant DMP1 protein family.</text>
</comment>
<sequence>MIAEAVEEDTTSFGGLQLCPLFASARPKLASTVSARHHWRPGNLQVSSSGARIGGWMIENVGAGNLTKKLRFVPVIAKLKAAAAAAGRSQLQGIAERPLGIPPSRNRTQKEISSRCGRRWSWAWSRVGRCQAERETMAPLFTNNGECGSTEKIMTAILLLIFAIICWTLSFTDSINTEGGQVYYGLVTHRGLFNPQFASANTKLEGLDGYFYRGGSDPNKYIVNTFDMINGFLVVITFASLSMLTAPITTCYYPTIPNTVAKCAPILVALVVGMYFAFAPPARNGVGFAIINGRTELVKEMDESPKNISAKLLLTKGDSKESSPSSSPKSQPTASPRLLTRPKVPV</sequence>
<reference evidence="8" key="1">
    <citation type="submission" date="2016-03" db="EMBL/GenBank/DDBJ databases">
        <title>Mechanisms controlling the formation of the plant cell surface in tip-growing cells are functionally conserved among land plants.</title>
        <authorList>
            <person name="Honkanen S."/>
            <person name="Jones V.A."/>
            <person name="Morieri G."/>
            <person name="Champion C."/>
            <person name="Hetherington A.J."/>
            <person name="Kelly S."/>
            <person name="Saint-Marcoux D."/>
            <person name="Proust H."/>
            <person name="Prescott H."/>
            <person name="Dolan L."/>
        </authorList>
    </citation>
    <scope>NUCLEOTIDE SEQUENCE [LARGE SCALE GENOMIC DNA]</scope>
    <source>
        <tissue evidence="8">Whole gametophyte</tissue>
    </source>
</reference>
<accession>A0A176VP22</accession>
<keyword evidence="5 7" id="KW-0472">Membrane</keyword>